<evidence type="ECO:0000313" key="4">
    <source>
        <dbReference type="Proteomes" id="UP000095281"/>
    </source>
</evidence>
<feature type="compositionally biased region" description="Basic and acidic residues" evidence="1">
    <location>
        <begin position="105"/>
        <end position="114"/>
    </location>
</feature>
<dbReference type="WBParaSite" id="MhA1_Contig123.frz3.gene119">
    <property type="protein sequence ID" value="MhA1_Contig123.frz3.gene119"/>
    <property type="gene ID" value="MhA1_Contig123.frz3.gene119"/>
</dbReference>
<organism evidence="4 5">
    <name type="scientific">Meloidogyne hapla</name>
    <name type="common">Root-knot nematode worm</name>
    <dbReference type="NCBI Taxonomy" id="6305"/>
    <lineage>
        <taxon>Eukaryota</taxon>
        <taxon>Metazoa</taxon>
        <taxon>Ecdysozoa</taxon>
        <taxon>Nematoda</taxon>
        <taxon>Chromadorea</taxon>
        <taxon>Rhabditida</taxon>
        <taxon>Tylenchina</taxon>
        <taxon>Tylenchomorpha</taxon>
        <taxon>Tylenchoidea</taxon>
        <taxon>Meloidogynidae</taxon>
        <taxon>Meloidogyninae</taxon>
        <taxon>Meloidogyne</taxon>
    </lineage>
</organism>
<feature type="domain" description="Ground-like" evidence="3">
    <location>
        <begin position="217"/>
        <end position="290"/>
    </location>
</feature>
<evidence type="ECO:0000259" key="3">
    <source>
        <dbReference type="Pfam" id="PF04155"/>
    </source>
</evidence>
<keyword evidence="2" id="KW-0732">Signal</keyword>
<dbReference type="AlphaFoldDB" id="A0A1I8B1S0"/>
<dbReference type="Proteomes" id="UP000095281">
    <property type="component" value="Unplaced"/>
</dbReference>
<feature type="signal peptide" evidence="2">
    <location>
        <begin position="1"/>
        <end position="24"/>
    </location>
</feature>
<name>A0A1I8B1S0_MELHA</name>
<protein>
    <submittedName>
        <fullName evidence="5">Ground-like domain-containing protein</fullName>
    </submittedName>
</protein>
<keyword evidence="4" id="KW-1185">Reference proteome</keyword>
<dbReference type="Pfam" id="PF04155">
    <property type="entry name" value="Ground-like"/>
    <property type="match status" value="1"/>
</dbReference>
<feature type="region of interest" description="Disordered" evidence="1">
    <location>
        <begin position="50"/>
        <end position="134"/>
    </location>
</feature>
<feature type="compositionally biased region" description="Polar residues" evidence="1">
    <location>
        <begin position="68"/>
        <end position="78"/>
    </location>
</feature>
<feature type="chain" id="PRO_5009315334" evidence="2">
    <location>
        <begin position="25"/>
        <end position="294"/>
    </location>
</feature>
<evidence type="ECO:0000256" key="1">
    <source>
        <dbReference type="SAM" id="MobiDB-lite"/>
    </source>
</evidence>
<reference evidence="5" key="1">
    <citation type="submission" date="2016-11" db="UniProtKB">
        <authorList>
            <consortium name="WormBaseParasite"/>
        </authorList>
    </citation>
    <scope>IDENTIFICATION</scope>
</reference>
<sequence length="294" mass="32476">MSLKFLLLSTVFLFNLMLILKTNGQLFAPECSDDSAPHCILKRSSNKRTIREVPFDSDEDATGGGTASADNAEQNSNFDGDGAKEEENPPDTMMIYDDDSPVTESEAKEGKDIKTTANNQQQTSTIKSTIGSSTSTTIKAETTKITTNNLTKNLTNNKSEKSPKVLEEMKKLSGKGKLVTLNSDKNETPVGINNNINSEKVSFKNEENNKSKSHRRNCNSELIRRIILEVFNDNNIGNRPSVAKRKIQSKATEQVGGRIDVICSRKAFSYVVNSEVFCEVEKADIVCLCYKQQG</sequence>
<dbReference type="InterPro" id="IPR007284">
    <property type="entry name" value="Ground-like_dom"/>
</dbReference>
<feature type="compositionally biased region" description="Low complexity" evidence="1">
    <location>
        <begin position="123"/>
        <end position="134"/>
    </location>
</feature>
<evidence type="ECO:0000313" key="5">
    <source>
        <dbReference type="WBParaSite" id="MhA1_Contig123.frz3.gene119"/>
    </source>
</evidence>
<accession>A0A1I8B1S0</accession>
<evidence type="ECO:0000256" key="2">
    <source>
        <dbReference type="SAM" id="SignalP"/>
    </source>
</evidence>
<proteinExistence type="predicted"/>